<name>A0A4D7QM33_9HYPH</name>
<accession>A0A4D7QM33</accession>
<protein>
    <submittedName>
        <fullName evidence="1">Uncharacterized protein</fullName>
    </submittedName>
</protein>
<dbReference type="AlphaFoldDB" id="A0A4D7QM33"/>
<dbReference type="Proteomes" id="UP000298588">
    <property type="component" value="Chromosome"/>
</dbReference>
<dbReference type="RefSeq" id="WP_137101622.1">
    <property type="nucleotide sequence ID" value="NZ_CP039865.1"/>
</dbReference>
<proteinExistence type="predicted"/>
<keyword evidence="2" id="KW-1185">Reference proteome</keyword>
<gene>
    <name evidence="1" type="ORF">E8L99_22300</name>
</gene>
<dbReference type="EMBL" id="CP039865">
    <property type="protein sequence ID" value="QCK88295.1"/>
    <property type="molecule type" value="Genomic_DNA"/>
</dbReference>
<reference evidence="1 2" key="1">
    <citation type="submission" date="2019-04" db="EMBL/GenBank/DDBJ databases">
        <title>Phreatobacter aquaticus sp. nov.</title>
        <authorList>
            <person name="Choi A."/>
            <person name="Baek K."/>
        </authorList>
    </citation>
    <scope>NUCLEOTIDE SEQUENCE [LARGE SCALE GENOMIC DNA]</scope>
    <source>
        <strain evidence="1 2">NMCR1094</strain>
    </source>
</reference>
<evidence type="ECO:0000313" key="2">
    <source>
        <dbReference type="Proteomes" id="UP000298588"/>
    </source>
</evidence>
<sequence length="223" mass="24465">MYAYRATAQPSNARIIALNLTASAVIAIFSVIQASEVAAAPPAAARPRQMPVTAISLVPPDPAKWTVVSTIGKTRTFRCRDLACPYPVHVFTSVGNSPTRSIDPRGLENAARERLPVGLQRWQSNLDWRSGGTRRVEMLGWRTGRARGFPAIFADYRISGGQTPERFAALTIFYAFNARITVEVISPSRQLSRDTAGAFVAAAGIRERMEPFPQVPVQRVVDR</sequence>
<organism evidence="1 2">
    <name type="scientific">Phreatobacter aquaticus</name>
    <dbReference type="NCBI Taxonomy" id="2570229"/>
    <lineage>
        <taxon>Bacteria</taxon>
        <taxon>Pseudomonadati</taxon>
        <taxon>Pseudomonadota</taxon>
        <taxon>Alphaproteobacteria</taxon>
        <taxon>Hyphomicrobiales</taxon>
        <taxon>Phreatobacteraceae</taxon>
        <taxon>Phreatobacter</taxon>
    </lineage>
</organism>
<evidence type="ECO:0000313" key="1">
    <source>
        <dbReference type="EMBL" id="QCK88295.1"/>
    </source>
</evidence>
<dbReference type="KEGG" id="paqt:E8L99_22300"/>